<proteinExistence type="predicted"/>
<accession>A0AAN2BIU5</accession>
<dbReference type="Proteomes" id="UP001320119">
    <property type="component" value="Chromosome"/>
</dbReference>
<dbReference type="RefSeq" id="WP_236985791.1">
    <property type="nucleotide sequence ID" value="NZ_AP023086.1"/>
</dbReference>
<reference evidence="1 2" key="1">
    <citation type="journal article" date="2022" name="IScience">
        <title>An ultrasensitive nanofiber-based assay for enzymatic hydrolysis and deep-sea microbial degradation of cellulose.</title>
        <authorList>
            <person name="Tsudome M."/>
            <person name="Tachioka M."/>
            <person name="Miyazaki M."/>
            <person name="Uchimura K."/>
            <person name="Tsuda M."/>
            <person name="Takaki Y."/>
            <person name="Deguchi S."/>
        </authorList>
    </citation>
    <scope>NUCLEOTIDE SEQUENCE [LARGE SCALE GENOMIC DNA]</scope>
    <source>
        <strain evidence="1 2">GE09</strain>
    </source>
</reference>
<protein>
    <recommendedName>
        <fullName evidence="3">Transposase</fullName>
    </recommendedName>
</protein>
<evidence type="ECO:0008006" key="3">
    <source>
        <dbReference type="Google" id="ProtNLM"/>
    </source>
</evidence>
<dbReference type="KEGG" id="marq:MARGE09_P0487"/>
<evidence type="ECO:0000313" key="1">
    <source>
        <dbReference type="EMBL" id="BCD96287.1"/>
    </source>
</evidence>
<name>A0AAN2BIU5_9GAMM</name>
<organism evidence="1 2">
    <name type="scientific">Marinagarivorans cellulosilyticus</name>
    <dbReference type="NCBI Taxonomy" id="2721545"/>
    <lineage>
        <taxon>Bacteria</taxon>
        <taxon>Pseudomonadati</taxon>
        <taxon>Pseudomonadota</taxon>
        <taxon>Gammaproteobacteria</taxon>
        <taxon>Cellvibrionales</taxon>
        <taxon>Cellvibrionaceae</taxon>
        <taxon>Marinagarivorans</taxon>
    </lineage>
</organism>
<dbReference type="AlphaFoldDB" id="A0AAN2BIU5"/>
<evidence type="ECO:0000313" key="2">
    <source>
        <dbReference type="Proteomes" id="UP001320119"/>
    </source>
</evidence>
<gene>
    <name evidence="1" type="ORF">MARGE09_P0487</name>
</gene>
<sequence>MPQGLSFQLTDYIELVDWLGKVLRVDKRGAINAGLPPILESLGIEPDNWISLTKAFEENTKTFVGSDGSIERAALQMGYKRTPHQQRCKSLFG</sequence>
<dbReference type="EMBL" id="AP023086">
    <property type="protein sequence ID" value="BCD96287.1"/>
    <property type="molecule type" value="Genomic_DNA"/>
</dbReference>
<keyword evidence="2" id="KW-1185">Reference proteome</keyword>